<dbReference type="Gene3D" id="3.90.550.10">
    <property type="entry name" value="Spore Coat Polysaccharide Biosynthesis Protein SpsA, Chain A"/>
    <property type="match status" value="1"/>
</dbReference>
<name>A0A396AQA7_PHOVU</name>
<dbReference type="SUPFAM" id="SSF53448">
    <property type="entry name" value="Nucleotide-diphospho-sugar transferases"/>
    <property type="match status" value="1"/>
</dbReference>
<dbReference type="Proteomes" id="UP000260640">
    <property type="component" value="Unassembled WGS sequence"/>
</dbReference>
<proteinExistence type="predicted"/>
<dbReference type="AlphaFoldDB" id="A0A396AQA7"/>
<dbReference type="InterPro" id="IPR029044">
    <property type="entry name" value="Nucleotide-diphossugar_trans"/>
</dbReference>
<reference evidence="1 2" key="1">
    <citation type="submission" date="2018-08" db="EMBL/GenBank/DDBJ databases">
        <title>A genome reference for cultivated species of the human gut microbiota.</title>
        <authorList>
            <person name="Zou Y."/>
            <person name="Xue W."/>
            <person name="Luo G."/>
        </authorList>
    </citation>
    <scope>NUCLEOTIDE SEQUENCE [LARGE SCALE GENOMIC DNA]</scope>
    <source>
        <strain evidence="1 2">TM05-16</strain>
    </source>
</reference>
<protein>
    <submittedName>
        <fullName evidence="1">Uncharacterized protein</fullName>
    </submittedName>
</protein>
<accession>A0A396AQA7</accession>
<evidence type="ECO:0000313" key="2">
    <source>
        <dbReference type="Proteomes" id="UP000260640"/>
    </source>
</evidence>
<dbReference type="EMBL" id="QSPP01000021">
    <property type="protein sequence ID" value="RGJ88153.1"/>
    <property type="molecule type" value="Genomic_DNA"/>
</dbReference>
<comment type="caution">
    <text evidence="1">The sequence shown here is derived from an EMBL/GenBank/DDBJ whole genome shotgun (WGS) entry which is preliminary data.</text>
</comment>
<gene>
    <name evidence="1" type="ORF">DXD46_09200</name>
</gene>
<evidence type="ECO:0000313" key="1">
    <source>
        <dbReference type="EMBL" id="RGJ88153.1"/>
    </source>
</evidence>
<organism evidence="1 2">
    <name type="scientific">Phocaeicola vulgatus</name>
    <name type="common">Bacteroides vulgatus</name>
    <dbReference type="NCBI Taxonomy" id="821"/>
    <lineage>
        <taxon>Bacteria</taxon>
        <taxon>Pseudomonadati</taxon>
        <taxon>Bacteroidota</taxon>
        <taxon>Bacteroidia</taxon>
        <taxon>Bacteroidales</taxon>
        <taxon>Bacteroidaceae</taxon>
        <taxon>Phocaeicola</taxon>
    </lineage>
</organism>
<sequence length="143" mass="16693">MLKRMKIGIIYLTTEAYNKFWKDFYCICEQYFCVDAEKEYKLFTDSPESIGCASSANVYVRQIEDLGWIVNTSYKSEYICSIHEELGKYDYVFYINRNFQFTAPIYAEEVLPDASNGYLTALSFDHYLQVDIRNIPTTASPIV</sequence>